<reference evidence="2 3" key="1">
    <citation type="submission" date="2018-10" db="EMBL/GenBank/DDBJ databases">
        <title>Fifty Aureobasidium pullulans genomes reveal a recombining polyextremotolerant generalist.</title>
        <authorList>
            <person name="Gostincar C."/>
            <person name="Turk M."/>
            <person name="Zajc J."/>
            <person name="Gunde-Cimerman N."/>
        </authorList>
    </citation>
    <scope>NUCLEOTIDE SEQUENCE [LARGE SCALE GENOMIC DNA]</scope>
    <source>
        <strain evidence="2 3">EXF-10659</strain>
    </source>
</reference>
<accession>A0A4S8ZDW0</accession>
<dbReference type="AlphaFoldDB" id="A0A4S8ZDW0"/>
<gene>
    <name evidence="2" type="ORF">D6D19_09777</name>
</gene>
<protein>
    <submittedName>
        <fullName evidence="2">Uncharacterized protein</fullName>
    </submittedName>
</protein>
<sequence length="106" mass="10910">MATASSNNNSAANNNTSTANTSTANLSTTNTPTPTIAQITLINSLATTAHDCIIMYPSKKALKAALISPTDAELDAFGINVDRKVEDVKEGLRGASKVLSSSGRGN</sequence>
<proteinExistence type="predicted"/>
<organism evidence="2 3">
    <name type="scientific">Aureobasidium pullulans</name>
    <name type="common">Black yeast</name>
    <name type="synonym">Pullularia pullulans</name>
    <dbReference type="NCBI Taxonomy" id="5580"/>
    <lineage>
        <taxon>Eukaryota</taxon>
        <taxon>Fungi</taxon>
        <taxon>Dikarya</taxon>
        <taxon>Ascomycota</taxon>
        <taxon>Pezizomycotina</taxon>
        <taxon>Dothideomycetes</taxon>
        <taxon>Dothideomycetidae</taxon>
        <taxon>Dothideales</taxon>
        <taxon>Saccotheciaceae</taxon>
        <taxon>Aureobasidium</taxon>
    </lineage>
</organism>
<dbReference type="EMBL" id="QZAO01000595">
    <property type="protein sequence ID" value="THW62615.1"/>
    <property type="molecule type" value="Genomic_DNA"/>
</dbReference>
<comment type="caution">
    <text evidence="2">The sequence shown here is derived from an EMBL/GenBank/DDBJ whole genome shotgun (WGS) entry which is preliminary data.</text>
</comment>
<dbReference type="Proteomes" id="UP000308802">
    <property type="component" value="Unassembled WGS sequence"/>
</dbReference>
<evidence type="ECO:0000313" key="3">
    <source>
        <dbReference type="Proteomes" id="UP000308802"/>
    </source>
</evidence>
<evidence type="ECO:0000313" key="2">
    <source>
        <dbReference type="EMBL" id="THW62615.1"/>
    </source>
</evidence>
<evidence type="ECO:0000256" key="1">
    <source>
        <dbReference type="SAM" id="MobiDB-lite"/>
    </source>
</evidence>
<name>A0A4S8ZDW0_AURPU</name>
<feature type="region of interest" description="Disordered" evidence="1">
    <location>
        <begin position="1"/>
        <end position="33"/>
    </location>
</feature>